<keyword evidence="2" id="KW-1185">Reference proteome</keyword>
<gene>
    <name evidence="1" type="ORF">M8818_006658</name>
</gene>
<dbReference type="Proteomes" id="UP001320706">
    <property type="component" value="Unassembled WGS sequence"/>
</dbReference>
<evidence type="ECO:0000313" key="2">
    <source>
        <dbReference type="Proteomes" id="UP001320706"/>
    </source>
</evidence>
<evidence type="ECO:0000313" key="1">
    <source>
        <dbReference type="EMBL" id="KAK8196493.1"/>
    </source>
</evidence>
<sequence>MLIAALAALRSNYSTVNRPLANMHNEMSKCHSTPSGPWNHRRKSSTRSPNCRSHHEHHPAEQRQLIMYGPQPGSFTIQTDAVIGAPLPLGKPAGSPSFAGGSCCFTPS</sequence>
<name>A0ACC3S4K2_9PEZI</name>
<comment type="caution">
    <text evidence="1">The sequence shown here is derived from an EMBL/GenBank/DDBJ whole genome shotgun (WGS) entry which is preliminary data.</text>
</comment>
<dbReference type="EMBL" id="JAMKPW020000041">
    <property type="protein sequence ID" value="KAK8196493.1"/>
    <property type="molecule type" value="Genomic_DNA"/>
</dbReference>
<accession>A0ACC3S4K2</accession>
<reference evidence="1" key="1">
    <citation type="submission" date="2024-02" db="EMBL/GenBank/DDBJ databases">
        <title>Metagenome Assembled Genome of Zalaria obscura JY119.</title>
        <authorList>
            <person name="Vighnesh L."/>
            <person name="Jagadeeshwari U."/>
            <person name="Venkata Ramana C."/>
            <person name="Sasikala C."/>
        </authorList>
    </citation>
    <scope>NUCLEOTIDE SEQUENCE</scope>
    <source>
        <strain evidence="1">JY119</strain>
    </source>
</reference>
<protein>
    <submittedName>
        <fullName evidence="1">Uncharacterized protein</fullName>
    </submittedName>
</protein>
<organism evidence="1 2">
    <name type="scientific">Zalaria obscura</name>
    <dbReference type="NCBI Taxonomy" id="2024903"/>
    <lineage>
        <taxon>Eukaryota</taxon>
        <taxon>Fungi</taxon>
        <taxon>Dikarya</taxon>
        <taxon>Ascomycota</taxon>
        <taxon>Pezizomycotina</taxon>
        <taxon>Dothideomycetes</taxon>
        <taxon>Dothideomycetidae</taxon>
        <taxon>Dothideales</taxon>
        <taxon>Zalariaceae</taxon>
        <taxon>Zalaria</taxon>
    </lineage>
</organism>
<proteinExistence type="predicted"/>